<evidence type="ECO:0000313" key="6">
    <source>
        <dbReference type="EMBL" id="PQM31649.1"/>
    </source>
</evidence>
<dbReference type="GO" id="GO:0003735">
    <property type="term" value="F:structural constituent of ribosome"/>
    <property type="evidence" value="ECO:0007669"/>
    <property type="project" value="InterPro"/>
</dbReference>
<gene>
    <name evidence="6" type="primary">rpmG2</name>
    <name evidence="5 7" type="synonym">rpmG</name>
    <name evidence="7" type="ORF">D6D54_05075</name>
    <name evidence="6" type="ORF">SMSRO_SF014960</name>
</gene>
<protein>
    <recommendedName>
        <fullName evidence="4 5">Large ribosomal subunit protein bL33</fullName>
    </recommendedName>
</protein>
<dbReference type="STRING" id="2138.SMSRO_v1c14200"/>
<dbReference type="NCBIfam" id="TIGR01023">
    <property type="entry name" value="rpmG_bact"/>
    <property type="match status" value="1"/>
</dbReference>
<dbReference type="SUPFAM" id="SSF57829">
    <property type="entry name" value="Zn-binding ribosomal proteins"/>
    <property type="match status" value="1"/>
</dbReference>
<dbReference type="NCBIfam" id="NF001764">
    <property type="entry name" value="PRK00504.1"/>
    <property type="match status" value="1"/>
</dbReference>
<dbReference type="RefSeq" id="WP_040093693.1">
    <property type="nucleotide sequence ID" value="NZ_CM020866.1"/>
</dbReference>
<dbReference type="Pfam" id="PF00471">
    <property type="entry name" value="Ribosomal_L33"/>
    <property type="match status" value="1"/>
</dbReference>
<proteinExistence type="inferred from homology"/>
<keyword evidence="2 5" id="KW-0689">Ribosomal protein</keyword>
<dbReference type="Proteomes" id="UP000031565">
    <property type="component" value="Unassembled WGS sequence"/>
</dbReference>
<accession>A0A2P6FDX0</accession>
<evidence type="ECO:0000313" key="8">
    <source>
        <dbReference type="Proteomes" id="UP000031565"/>
    </source>
</evidence>
<reference evidence="6 8" key="2">
    <citation type="journal article" date="2015" name="MBio">
        <title>Genome sequence of the Drosophila melanogaster male-killing Spiroplasma strain MSRO endosymbiont.</title>
        <authorList>
            <person name="Paredes J.C."/>
            <person name="Herren J.K."/>
            <person name="Schupfer F."/>
            <person name="Marin R."/>
            <person name="Claverol S."/>
            <person name="Kuo C.H."/>
            <person name="Lemaitre B."/>
            <person name="Beven L."/>
        </authorList>
    </citation>
    <scope>NUCLEOTIDE SEQUENCE [LARGE SCALE GENOMIC DNA]</scope>
    <source>
        <strain evidence="6 8">MSRO</strain>
    </source>
</reference>
<reference evidence="6" key="1">
    <citation type="submission" date="2014-10" db="EMBL/GenBank/DDBJ databases">
        <authorList>
            <person name="Seo M.-J."/>
            <person name="Seok Y.J."/>
            <person name="Cha I.-T."/>
        </authorList>
    </citation>
    <scope>NUCLEOTIDE SEQUENCE</scope>
    <source>
        <strain evidence="6">MSRO</strain>
    </source>
</reference>
<keyword evidence="8" id="KW-1185">Reference proteome</keyword>
<comment type="caution">
    <text evidence="6">The sequence shown here is derived from an EMBL/GenBank/DDBJ whole genome shotgun (WGS) entry which is preliminary data.</text>
</comment>
<dbReference type="EMBL" id="RAHC01000005">
    <property type="protein sequence ID" value="RUP76810.1"/>
    <property type="molecule type" value="Genomic_DNA"/>
</dbReference>
<dbReference type="NCBIfam" id="NF001860">
    <property type="entry name" value="PRK00595.1"/>
    <property type="match status" value="1"/>
</dbReference>
<dbReference type="InterPro" id="IPR038584">
    <property type="entry name" value="Ribosomal_bL33_sf"/>
</dbReference>
<dbReference type="HAMAP" id="MF_00294">
    <property type="entry name" value="Ribosomal_bL33"/>
    <property type="match status" value="1"/>
</dbReference>
<dbReference type="Gene3D" id="2.20.28.120">
    <property type="entry name" value="Ribosomal protein L33"/>
    <property type="match status" value="1"/>
</dbReference>
<evidence type="ECO:0000313" key="7">
    <source>
        <dbReference type="EMBL" id="RUP76810.1"/>
    </source>
</evidence>
<evidence type="ECO:0000313" key="9">
    <source>
        <dbReference type="Proteomes" id="UP000274545"/>
    </source>
</evidence>
<dbReference type="Proteomes" id="UP000274545">
    <property type="component" value="Unassembled WGS sequence"/>
</dbReference>
<reference evidence="7 9" key="4">
    <citation type="journal article" date="2019" name="Genome Biol. Evol.">
        <title>Toxin and genome evolution in a Drosophila defensive symbiosis.</title>
        <authorList>
            <person name="Ballinger M.J."/>
            <person name="Gawryluk R.M."/>
            <person name="Perlman S.J."/>
        </authorList>
    </citation>
    <scope>NUCLEOTIDE SEQUENCE [LARGE SCALE GENOMIC DNA]</scope>
    <source>
        <strain evidence="7">SNeo</strain>
        <strain evidence="9">sNeo</strain>
    </source>
</reference>
<dbReference type="EMBL" id="JTLV02000001">
    <property type="protein sequence ID" value="PQM31649.1"/>
    <property type="molecule type" value="Genomic_DNA"/>
</dbReference>
<evidence type="ECO:0000256" key="1">
    <source>
        <dbReference type="ARBA" id="ARBA00007596"/>
    </source>
</evidence>
<evidence type="ECO:0000256" key="2">
    <source>
        <dbReference type="ARBA" id="ARBA00022980"/>
    </source>
</evidence>
<dbReference type="GO" id="GO:0006412">
    <property type="term" value="P:translation"/>
    <property type="evidence" value="ECO:0007669"/>
    <property type="project" value="UniProtKB-UniRule"/>
</dbReference>
<evidence type="ECO:0000256" key="4">
    <source>
        <dbReference type="ARBA" id="ARBA00035176"/>
    </source>
</evidence>
<dbReference type="InterPro" id="IPR011332">
    <property type="entry name" value="Ribosomal_zn-bd"/>
</dbReference>
<sequence length="49" mass="6009">MREGIILRCDQCKEENYIAKRDKKKQQEKLEVKKYCSKCNQHTLHKEKK</sequence>
<evidence type="ECO:0000256" key="5">
    <source>
        <dbReference type="HAMAP-Rule" id="MF_00294"/>
    </source>
</evidence>
<organism evidence="6 8">
    <name type="scientific">Spiroplasma poulsonii</name>
    <dbReference type="NCBI Taxonomy" id="2138"/>
    <lineage>
        <taxon>Bacteria</taxon>
        <taxon>Bacillati</taxon>
        <taxon>Mycoplasmatota</taxon>
        <taxon>Mollicutes</taxon>
        <taxon>Entomoplasmatales</taxon>
        <taxon>Spiroplasmataceae</taxon>
        <taxon>Spiroplasma</taxon>
    </lineage>
</organism>
<reference evidence="6" key="3">
    <citation type="submission" date="2017-11" db="EMBL/GenBank/DDBJ databases">
        <title>Cell-free culture of the endosymbiotic bacteria Spiroplasma poulsonii highlights bacterial genes involved in host-symbiont interactions.</title>
        <authorList>
            <person name="Masson F."/>
            <person name="Calderon Copete S.P."/>
            <person name="Schupfer F."/>
            <person name="Garcia-Arraez G."/>
            <person name="Lemaitre B."/>
        </authorList>
    </citation>
    <scope>NUCLEOTIDE SEQUENCE</scope>
    <source>
        <strain evidence="6">MSRO</strain>
    </source>
</reference>
<dbReference type="GO" id="GO:0005840">
    <property type="term" value="C:ribosome"/>
    <property type="evidence" value="ECO:0007669"/>
    <property type="project" value="UniProtKB-KW"/>
</dbReference>
<name>A0A2P6FDX0_9MOLU</name>
<keyword evidence="3 5" id="KW-0687">Ribonucleoprotein</keyword>
<dbReference type="AlphaFoldDB" id="A0A2P6FDX0"/>
<comment type="similarity">
    <text evidence="1 5">Belongs to the bacterial ribosomal protein bL33 family.</text>
</comment>
<dbReference type="GO" id="GO:0005737">
    <property type="term" value="C:cytoplasm"/>
    <property type="evidence" value="ECO:0007669"/>
    <property type="project" value="UniProtKB-ARBA"/>
</dbReference>
<dbReference type="GO" id="GO:1990904">
    <property type="term" value="C:ribonucleoprotein complex"/>
    <property type="evidence" value="ECO:0007669"/>
    <property type="project" value="UniProtKB-KW"/>
</dbReference>
<evidence type="ECO:0000256" key="3">
    <source>
        <dbReference type="ARBA" id="ARBA00023274"/>
    </source>
</evidence>
<dbReference type="InterPro" id="IPR001705">
    <property type="entry name" value="Ribosomal_bL33"/>
</dbReference>